<evidence type="ECO:0000313" key="6">
    <source>
        <dbReference type="Proteomes" id="UP000756860"/>
    </source>
</evidence>
<evidence type="ECO:0000256" key="4">
    <source>
        <dbReference type="HAMAP-Rule" id="MF_00995"/>
    </source>
</evidence>
<dbReference type="Proteomes" id="UP000756860">
    <property type="component" value="Unassembled WGS sequence"/>
</dbReference>
<keyword evidence="6" id="KW-1185">Reference proteome</keyword>
<dbReference type="PANTHER" id="PTHR37690:SF1">
    <property type="entry name" value="CHORISMATE DEHYDRATASE"/>
    <property type="match status" value="1"/>
</dbReference>
<keyword evidence="2 4" id="KW-0474">Menaquinone biosynthesis</keyword>
<comment type="similarity">
    <text evidence="4">Belongs to the MqnA/MqnD family. MqnA subfamily.</text>
</comment>
<dbReference type="Pfam" id="PF02621">
    <property type="entry name" value="VitK2_biosynth"/>
    <property type="match status" value="1"/>
</dbReference>
<comment type="catalytic activity">
    <reaction evidence="4">
        <text>chorismate = 3-[(1-carboxyvinyl)-oxy]benzoate + H2O</text>
        <dbReference type="Rhea" id="RHEA:40051"/>
        <dbReference type="ChEBI" id="CHEBI:15377"/>
        <dbReference type="ChEBI" id="CHEBI:29748"/>
        <dbReference type="ChEBI" id="CHEBI:76981"/>
        <dbReference type="EC" id="4.2.1.151"/>
    </reaction>
</comment>
<dbReference type="RefSeq" id="WP_214174837.1">
    <property type="nucleotide sequence ID" value="NZ_JAHCVK010000002.1"/>
</dbReference>
<dbReference type="CDD" id="cd13634">
    <property type="entry name" value="PBP2_Sco4506"/>
    <property type="match status" value="1"/>
</dbReference>
<proteinExistence type="inferred from homology"/>
<evidence type="ECO:0000313" key="5">
    <source>
        <dbReference type="EMBL" id="MBT0652844.1"/>
    </source>
</evidence>
<keyword evidence="3 4" id="KW-0456">Lyase</keyword>
<dbReference type="PANTHER" id="PTHR37690">
    <property type="entry name" value="CHORISMATE DEHYDRATASE"/>
    <property type="match status" value="1"/>
</dbReference>
<dbReference type="InterPro" id="IPR030868">
    <property type="entry name" value="MqnA"/>
</dbReference>
<dbReference type="EMBL" id="JAHCVK010000002">
    <property type="protein sequence ID" value="MBT0652844.1"/>
    <property type="molecule type" value="Genomic_DNA"/>
</dbReference>
<sequence length="275" mass="30861">MTLRIGQIDYANVTPIFTALTRNFSTASYTFVRGVPSRLNMLLAKGDIDLCPSSSIAYAKSPEQYYLLPDLSISSIGPVKSVLLFSRVPLNELEGCTLGLTTDSDTSVNLLRIVLARSHGLSNRFERTSLPLAQALEAFPAILLIGDAALRGGMDGRVAHVYDLGEEWFRFTGLPFVFALWIVRREAVEGKYGEVAALLSQLREAKRIAYDSYESIAATCEEEHWMGRERLVDYWRCISYDLTPFHLQGVKEFFRHATEMGILPREPAIRLFPES</sequence>
<dbReference type="Gene3D" id="3.40.190.10">
    <property type="entry name" value="Periplasmic binding protein-like II"/>
    <property type="match status" value="2"/>
</dbReference>
<dbReference type="SUPFAM" id="SSF53850">
    <property type="entry name" value="Periplasmic binding protein-like II"/>
    <property type="match status" value="1"/>
</dbReference>
<dbReference type="EC" id="4.2.1.151" evidence="4"/>
<gene>
    <name evidence="4" type="primary">mqnA</name>
    <name evidence="5" type="ORF">KI810_07235</name>
</gene>
<dbReference type="HAMAP" id="MF_00995">
    <property type="entry name" value="MqnA"/>
    <property type="match status" value="1"/>
</dbReference>
<dbReference type="InterPro" id="IPR003773">
    <property type="entry name" value="Menaquinone_biosynth"/>
</dbReference>
<organism evidence="5 6">
    <name type="scientific">Geomobilimonas luticola</name>
    <dbReference type="NCBI Taxonomy" id="1114878"/>
    <lineage>
        <taxon>Bacteria</taxon>
        <taxon>Pseudomonadati</taxon>
        <taxon>Thermodesulfobacteriota</taxon>
        <taxon>Desulfuromonadia</taxon>
        <taxon>Geobacterales</taxon>
        <taxon>Geobacteraceae</taxon>
        <taxon>Geomobilimonas</taxon>
    </lineage>
</organism>
<reference evidence="5 6" key="1">
    <citation type="submission" date="2021-05" db="EMBL/GenBank/DDBJ databases">
        <title>The draft genome of Geobacter luticola JCM 17780.</title>
        <authorList>
            <person name="Xu Z."/>
            <person name="Masuda Y."/>
            <person name="Itoh H."/>
            <person name="Senoo K."/>
        </authorList>
    </citation>
    <scope>NUCLEOTIDE SEQUENCE [LARGE SCALE GENOMIC DNA]</scope>
    <source>
        <strain evidence="5 6">JCM 17780</strain>
    </source>
</reference>
<comment type="caution">
    <text evidence="5">The sequence shown here is derived from an EMBL/GenBank/DDBJ whole genome shotgun (WGS) entry which is preliminary data.</text>
</comment>
<comment type="function">
    <text evidence="4">Catalyzes the dehydration of chorismate into 3-[(1-carboxyvinyl)oxy]benzoate, a step in the biosynthesis of menaquinone (MK, vitamin K2).</text>
</comment>
<evidence type="ECO:0000256" key="2">
    <source>
        <dbReference type="ARBA" id="ARBA00022428"/>
    </source>
</evidence>
<name>A0ABS5SEA6_9BACT</name>
<comment type="pathway">
    <text evidence="1 4">Quinol/quinone metabolism; menaquinone biosynthesis.</text>
</comment>
<accession>A0ABS5SEA6</accession>
<evidence type="ECO:0000256" key="3">
    <source>
        <dbReference type="ARBA" id="ARBA00023239"/>
    </source>
</evidence>
<evidence type="ECO:0000256" key="1">
    <source>
        <dbReference type="ARBA" id="ARBA00004863"/>
    </source>
</evidence>
<protein>
    <recommendedName>
        <fullName evidence="4">Chorismate dehydratase</fullName>
        <ecNumber evidence="4">4.2.1.151</ecNumber>
    </recommendedName>
    <alternativeName>
        <fullName evidence="4">Menaquinone biosynthetic enzyme MqnA</fullName>
    </alternativeName>
</protein>